<feature type="region of interest" description="Disordered" evidence="3">
    <location>
        <begin position="87"/>
        <end position="109"/>
    </location>
</feature>
<sequence>MSSDPSGAPSSITHFLFQRANPPLPALSNNLTFISDSPTISSNQQLSDLSVLSSIKLAAKPFWRLSTSDGPLSPGTISQNELALFPRSPDSSPQLRVSPKLGSSVSGLSIKKDQGSRGGVYGLPMIEHGDQNGIGGGTSNNMFKNLLILATQQELVQSQSSFSRPNEDKAMRTVKRRASDIQPQRSVLKTPPAAVDSLLPRPLRSVSSGGERLLSYYDPETRISTLPNRVRATTKSTPGHFIGAGVYIDTGSCYKSNRLRGTAHLTDWMAFKSTESQTAKQISLEIEQLGGSFFASSGRDTVVYQATSYPNALPSVMSVLSDTTLNPLLLQSELPVEQEAAEWRVNEINKKPEYMIPKLLHEIAYPNNTLGLPLICPGKRIWSITPEILWEYRLATAANIPVSLNGSISSSSLDQLVSPQPVYRGGELRLPDLTESNLAHVYVGFEAPSVHNDDLYAIACVHIMLGGGYSFLAGGPGKGVYSRLYTGVLNPHPEVDFCQAFHHTYPNSGLFAIAIAVAPELASMVPQILASQLDKISRAHTRGGITESQLRWAKNQLRSTMMYGLKSRLLQVEDLGRQVQQLAERNLGQSELVFFQ</sequence>
<dbReference type="PANTHER" id="PTHR11851">
    <property type="entry name" value="METALLOPROTEASE"/>
    <property type="match status" value="1"/>
</dbReference>
<dbReference type="EMBL" id="CALTRL010003110">
    <property type="protein sequence ID" value="CAH7677584.1"/>
    <property type="molecule type" value="Genomic_DNA"/>
</dbReference>
<reference evidence="6" key="1">
    <citation type="submission" date="2022-06" db="EMBL/GenBank/DDBJ databases">
        <authorList>
            <consortium name="SYNGENTA / RWTH Aachen University"/>
        </authorList>
    </citation>
    <scope>NUCLEOTIDE SEQUENCE</scope>
</reference>
<dbReference type="InterPro" id="IPR011765">
    <property type="entry name" value="Pept_M16_N"/>
</dbReference>
<evidence type="ECO:0000259" key="4">
    <source>
        <dbReference type="Pfam" id="PF00675"/>
    </source>
</evidence>
<dbReference type="InterPro" id="IPR007863">
    <property type="entry name" value="Peptidase_M16_C"/>
</dbReference>
<name>A0AAV0B2C9_PHAPC</name>
<keyword evidence="7" id="KW-1185">Reference proteome</keyword>
<evidence type="ECO:0000256" key="3">
    <source>
        <dbReference type="SAM" id="MobiDB-lite"/>
    </source>
</evidence>
<organism evidence="6 7">
    <name type="scientific">Phakopsora pachyrhizi</name>
    <name type="common">Asian soybean rust disease fungus</name>
    <dbReference type="NCBI Taxonomy" id="170000"/>
    <lineage>
        <taxon>Eukaryota</taxon>
        <taxon>Fungi</taxon>
        <taxon>Dikarya</taxon>
        <taxon>Basidiomycota</taxon>
        <taxon>Pucciniomycotina</taxon>
        <taxon>Pucciniomycetes</taxon>
        <taxon>Pucciniales</taxon>
        <taxon>Phakopsoraceae</taxon>
        <taxon>Phakopsora</taxon>
    </lineage>
</organism>
<dbReference type="Pfam" id="PF00675">
    <property type="entry name" value="Peptidase_M16"/>
    <property type="match status" value="1"/>
</dbReference>
<dbReference type="GO" id="GO:0006627">
    <property type="term" value="P:protein processing involved in protein targeting to mitochondrion"/>
    <property type="evidence" value="ECO:0007669"/>
    <property type="project" value="TreeGrafter"/>
</dbReference>
<protein>
    <submittedName>
        <fullName evidence="6">Peptidase family M16-domain-containing protein</fullName>
    </submittedName>
</protein>
<evidence type="ECO:0000256" key="2">
    <source>
        <dbReference type="ARBA" id="ARBA00007261"/>
    </source>
</evidence>
<dbReference type="GO" id="GO:0046872">
    <property type="term" value="F:metal ion binding"/>
    <property type="evidence" value="ECO:0007669"/>
    <property type="project" value="InterPro"/>
</dbReference>
<dbReference type="GO" id="GO:0005739">
    <property type="term" value="C:mitochondrion"/>
    <property type="evidence" value="ECO:0007669"/>
    <property type="project" value="TreeGrafter"/>
</dbReference>
<feature type="domain" description="Peptidase M16 N-terminal" evidence="4">
    <location>
        <begin position="233"/>
        <end position="378"/>
    </location>
</feature>
<comment type="function">
    <text evidence="1">Substrate recognition and binding subunit of the essential mitochondrial processing protease (MPP), which cleaves the mitochondrial sequence off newly imported precursors proteins.</text>
</comment>
<dbReference type="AlphaFoldDB" id="A0AAV0B2C9"/>
<proteinExistence type="inferred from homology"/>
<accession>A0AAV0B2C9</accession>
<dbReference type="PANTHER" id="PTHR11851:SF49">
    <property type="entry name" value="MITOCHONDRIAL-PROCESSING PEPTIDASE SUBUNIT ALPHA"/>
    <property type="match status" value="1"/>
</dbReference>
<feature type="compositionally biased region" description="Polar residues" evidence="3">
    <location>
        <begin position="89"/>
        <end position="107"/>
    </location>
</feature>
<evidence type="ECO:0000313" key="7">
    <source>
        <dbReference type="Proteomes" id="UP001153365"/>
    </source>
</evidence>
<dbReference type="InterPro" id="IPR050361">
    <property type="entry name" value="MPP/UQCRC_Complex"/>
</dbReference>
<dbReference type="Proteomes" id="UP001153365">
    <property type="component" value="Unassembled WGS sequence"/>
</dbReference>
<evidence type="ECO:0000313" key="6">
    <source>
        <dbReference type="EMBL" id="CAH7677584.1"/>
    </source>
</evidence>
<dbReference type="InterPro" id="IPR011249">
    <property type="entry name" value="Metalloenz_LuxS/M16"/>
</dbReference>
<comment type="caution">
    <text evidence="6">The sequence shown here is derived from an EMBL/GenBank/DDBJ whole genome shotgun (WGS) entry which is preliminary data.</text>
</comment>
<dbReference type="Pfam" id="PF05193">
    <property type="entry name" value="Peptidase_M16_C"/>
    <property type="match status" value="1"/>
</dbReference>
<comment type="similarity">
    <text evidence="2">Belongs to the peptidase M16 family.</text>
</comment>
<evidence type="ECO:0000259" key="5">
    <source>
        <dbReference type="Pfam" id="PF05193"/>
    </source>
</evidence>
<evidence type="ECO:0000256" key="1">
    <source>
        <dbReference type="ARBA" id="ARBA00002123"/>
    </source>
</evidence>
<dbReference type="SUPFAM" id="SSF63411">
    <property type="entry name" value="LuxS/MPP-like metallohydrolase"/>
    <property type="match status" value="2"/>
</dbReference>
<dbReference type="Gene3D" id="3.30.830.10">
    <property type="entry name" value="Metalloenzyme, LuxS/M16 peptidase-like"/>
    <property type="match status" value="2"/>
</dbReference>
<gene>
    <name evidence="6" type="ORF">PPACK8108_LOCUS12754</name>
</gene>
<feature type="domain" description="Peptidase M16 C-terminal" evidence="5">
    <location>
        <begin position="419"/>
        <end position="557"/>
    </location>
</feature>